<feature type="compositionally biased region" description="Acidic residues" evidence="5">
    <location>
        <begin position="384"/>
        <end position="405"/>
    </location>
</feature>
<feature type="compositionally biased region" description="Basic residues" evidence="5">
    <location>
        <begin position="265"/>
        <end position="274"/>
    </location>
</feature>
<dbReference type="PRINTS" id="PR00929">
    <property type="entry name" value="ATHOOK"/>
</dbReference>
<dbReference type="GO" id="GO:0019237">
    <property type="term" value="F:centromeric DNA binding"/>
    <property type="evidence" value="ECO:0007669"/>
    <property type="project" value="InterPro"/>
</dbReference>
<reference evidence="8" key="1">
    <citation type="journal article" date="2020" name="Stud. Mycol.">
        <title>101 Dothideomycetes genomes: a test case for predicting lifestyles and emergence of pathogens.</title>
        <authorList>
            <person name="Haridas S."/>
            <person name="Albert R."/>
            <person name="Binder M."/>
            <person name="Bloem J."/>
            <person name="Labutti K."/>
            <person name="Salamov A."/>
            <person name="Andreopoulos B."/>
            <person name="Baker S."/>
            <person name="Barry K."/>
            <person name="Bills G."/>
            <person name="Bluhm B."/>
            <person name="Cannon C."/>
            <person name="Castanera R."/>
            <person name="Culley D."/>
            <person name="Daum C."/>
            <person name="Ezra D."/>
            <person name="Gonzalez J."/>
            <person name="Henrissat B."/>
            <person name="Kuo A."/>
            <person name="Liang C."/>
            <person name="Lipzen A."/>
            <person name="Lutzoni F."/>
            <person name="Magnuson J."/>
            <person name="Mondo S."/>
            <person name="Nolan M."/>
            <person name="Ohm R."/>
            <person name="Pangilinan J."/>
            <person name="Park H.-J."/>
            <person name="Ramirez L."/>
            <person name="Alfaro M."/>
            <person name="Sun H."/>
            <person name="Tritt A."/>
            <person name="Yoshinaga Y."/>
            <person name="Zwiers L.-H."/>
            <person name="Turgeon B."/>
            <person name="Goodwin S."/>
            <person name="Spatafora J."/>
            <person name="Crous P."/>
            <person name="Grigoriev I."/>
        </authorList>
    </citation>
    <scope>NUCLEOTIDE SEQUENCE</scope>
    <source>
        <strain evidence="8">ATCC 16933</strain>
    </source>
</reference>
<dbReference type="InterPro" id="IPR028386">
    <property type="entry name" value="CENP-C/Mif2/cnp3"/>
</dbReference>
<evidence type="ECO:0000313" key="9">
    <source>
        <dbReference type="Proteomes" id="UP000799766"/>
    </source>
</evidence>
<dbReference type="Pfam" id="PF15624">
    <property type="entry name" value="Mif2_N"/>
    <property type="match status" value="1"/>
</dbReference>
<evidence type="ECO:0000256" key="3">
    <source>
        <dbReference type="ARBA" id="ARBA00023125"/>
    </source>
</evidence>
<keyword evidence="3" id="KW-0238">DNA-binding</keyword>
<name>A0A6A6NS60_9PEZI</name>
<dbReference type="GO" id="GO:0000776">
    <property type="term" value="C:kinetochore"/>
    <property type="evidence" value="ECO:0007669"/>
    <property type="project" value="InterPro"/>
</dbReference>
<dbReference type="GO" id="GO:0005634">
    <property type="term" value="C:nucleus"/>
    <property type="evidence" value="ECO:0007669"/>
    <property type="project" value="UniProtKB-SubCell"/>
</dbReference>
<organism evidence="8 9">
    <name type="scientific">Lineolata rhizophorae</name>
    <dbReference type="NCBI Taxonomy" id="578093"/>
    <lineage>
        <taxon>Eukaryota</taxon>
        <taxon>Fungi</taxon>
        <taxon>Dikarya</taxon>
        <taxon>Ascomycota</taxon>
        <taxon>Pezizomycotina</taxon>
        <taxon>Dothideomycetes</taxon>
        <taxon>Dothideomycetes incertae sedis</taxon>
        <taxon>Lineolatales</taxon>
        <taxon>Lineolataceae</taxon>
        <taxon>Lineolata</taxon>
    </lineage>
</organism>
<keyword evidence="9" id="KW-1185">Reference proteome</keyword>
<dbReference type="AlphaFoldDB" id="A0A6A6NS60"/>
<dbReference type="OrthoDB" id="1939643at2759"/>
<comment type="subcellular location">
    <subcellularLocation>
        <location evidence="1">Nucleus</location>
    </subcellularLocation>
</comment>
<feature type="domain" description="Mif2 N-terminal" evidence="7">
    <location>
        <begin position="73"/>
        <end position="147"/>
    </location>
</feature>
<feature type="region of interest" description="Disordered" evidence="5">
    <location>
        <begin position="160"/>
        <end position="488"/>
    </location>
</feature>
<evidence type="ECO:0000313" key="8">
    <source>
        <dbReference type="EMBL" id="KAF2454398.1"/>
    </source>
</evidence>
<dbReference type="InterPro" id="IPR011051">
    <property type="entry name" value="RmlC_Cupin_sf"/>
</dbReference>
<evidence type="ECO:0008006" key="10">
    <source>
        <dbReference type="Google" id="ProtNLM"/>
    </source>
</evidence>
<gene>
    <name evidence="8" type="ORF">BDY21DRAFT_352763</name>
</gene>
<evidence type="ECO:0000259" key="6">
    <source>
        <dbReference type="Pfam" id="PF11699"/>
    </source>
</evidence>
<feature type="domain" description="Mif2/CENP-C cupin" evidence="6">
    <location>
        <begin position="600"/>
        <end position="665"/>
    </location>
</feature>
<protein>
    <recommendedName>
        <fullName evidence="10">Mif2/CENP-C like-domain-containing protein</fullName>
    </recommendedName>
</protein>
<evidence type="ECO:0000256" key="2">
    <source>
        <dbReference type="ARBA" id="ARBA00010291"/>
    </source>
</evidence>
<dbReference type="PANTHER" id="PTHR16684">
    <property type="entry name" value="CENTROMERE PROTEIN C"/>
    <property type="match status" value="1"/>
</dbReference>
<sequence length="700" mass="77065">MSSSTSASRAGRRASRWRIRASATSMAWSLWRAFSLRQRSRRRSATARASGPLMATRRSPPRSQWRRIRKIPGSAPEPTDYLSGRKLNGSTRLPPPAPGRSPIKTNLGSSPRRQSSMGPGTAMRASSLRASPKRAGSHPAVARRLDFGADVPHQSIELSPARATFAAAPKPRGRTLDEAFDIPPSPPPRSLKRTRGQAAIEEEEEPETREKEEMEEMVAREPDPANAPTPLPVDDSVADVRMDDAPMPMISDDEEQSATEIAQQRKTRGHKARKSAASDMSVVAVNTRQTAEAPLAKKKPGRPRKQPQDTTLEAVDETETAEVVGPSKRTARGKSLRHSTTDESDTIPSGKGQASVAAARQRNPGRRPKSALQDQSAITVDLTQDNEETTGATDEVEEDQEEEETPAPPPKRGPGRPKRSSSKVRVHRDAADSQPPPKKSRKGSRPPVERDMNIGSHTEDAGEKRNVRARSLQILRQGTPLDEAVTTRSGRASIKPLDWWKGERVERDVDGTIQGITRAEDVDIPKRRRQRKGPGRPKMAPIAEEEEELEEWEEEPGILAGFVNVWDQEANGAGDDEREEDLAFSSRILQTREVSGAEWRYAKILNVDFFGAGIVDLPPGGLKRSKNSRNMQMVFFLHSGTVTTRIGDHEFTIHKGGVWQVPRGELAEFSFFSLNFSLSFGNCVSHVSSSPSLMPNLFSS</sequence>
<feature type="compositionally biased region" description="Basic and acidic residues" evidence="5">
    <location>
        <begin position="447"/>
        <end position="466"/>
    </location>
</feature>
<dbReference type="GO" id="GO:0051455">
    <property type="term" value="P:spindle attachment to meiosis I kinetochore"/>
    <property type="evidence" value="ECO:0007669"/>
    <property type="project" value="TreeGrafter"/>
</dbReference>
<dbReference type="InterPro" id="IPR028929">
    <property type="entry name" value="Mif2_N"/>
</dbReference>
<accession>A0A6A6NS60</accession>
<feature type="compositionally biased region" description="Basic residues" evidence="5">
    <location>
        <begin position="413"/>
        <end position="426"/>
    </location>
</feature>
<dbReference type="Proteomes" id="UP000799766">
    <property type="component" value="Unassembled WGS sequence"/>
</dbReference>
<keyword evidence="4" id="KW-0539">Nucleus</keyword>
<dbReference type="GO" id="GO:0051382">
    <property type="term" value="P:kinetochore assembly"/>
    <property type="evidence" value="ECO:0007669"/>
    <property type="project" value="InterPro"/>
</dbReference>
<evidence type="ECO:0000256" key="1">
    <source>
        <dbReference type="ARBA" id="ARBA00004123"/>
    </source>
</evidence>
<feature type="compositionally biased region" description="Basic residues" evidence="5">
    <location>
        <begin position="296"/>
        <end position="305"/>
    </location>
</feature>
<dbReference type="Gene3D" id="2.60.120.10">
    <property type="entry name" value="Jelly Rolls"/>
    <property type="match status" value="1"/>
</dbReference>
<dbReference type="PANTHER" id="PTHR16684:SF11">
    <property type="entry name" value="CENTROMERE PROTEIN C"/>
    <property type="match status" value="1"/>
</dbReference>
<proteinExistence type="inferred from homology"/>
<dbReference type="GO" id="GO:0051315">
    <property type="term" value="P:attachment of mitotic spindle microtubules to kinetochore"/>
    <property type="evidence" value="ECO:0007669"/>
    <property type="project" value="TreeGrafter"/>
</dbReference>
<feature type="compositionally biased region" description="Polar residues" evidence="5">
    <location>
        <begin position="103"/>
        <end position="118"/>
    </location>
</feature>
<feature type="compositionally biased region" description="Polar residues" evidence="5">
    <location>
        <begin position="372"/>
        <end position="383"/>
    </location>
</feature>
<dbReference type="InterPro" id="IPR014710">
    <property type="entry name" value="RmlC-like_jellyroll"/>
</dbReference>
<feature type="compositionally biased region" description="Basic and acidic residues" evidence="5">
    <location>
        <begin position="208"/>
        <end position="223"/>
    </location>
</feature>
<dbReference type="Pfam" id="PF11699">
    <property type="entry name" value="CENP-C_C"/>
    <property type="match status" value="1"/>
</dbReference>
<dbReference type="InterPro" id="IPR025974">
    <property type="entry name" value="Mif2/CENP-C_cupin"/>
</dbReference>
<evidence type="ECO:0000256" key="5">
    <source>
        <dbReference type="SAM" id="MobiDB-lite"/>
    </source>
</evidence>
<dbReference type="InterPro" id="IPR017956">
    <property type="entry name" value="AT_hook_DNA-bd_motif"/>
</dbReference>
<dbReference type="SUPFAM" id="SSF51182">
    <property type="entry name" value="RmlC-like cupins"/>
    <property type="match status" value="1"/>
</dbReference>
<comment type="similarity">
    <text evidence="2">Belongs to the CENP-C/MIF2 family.</text>
</comment>
<evidence type="ECO:0000259" key="7">
    <source>
        <dbReference type="Pfam" id="PF15624"/>
    </source>
</evidence>
<feature type="region of interest" description="Disordered" evidence="5">
    <location>
        <begin position="37"/>
        <end position="145"/>
    </location>
</feature>
<dbReference type="EMBL" id="MU001691">
    <property type="protein sequence ID" value="KAF2454398.1"/>
    <property type="molecule type" value="Genomic_DNA"/>
</dbReference>
<evidence type="ECO:0000256" key="4">
    <source>
        <dbReference type="ARBA" id="ARBA00023242"/>
    </source>
</evidence>